<comment type="subcellular location">
    <subcellularLocation>
        <location evidence="2">Cytoplasm</location>
        <location evidence="2">Cytoskeleton</location>
    </subcellularLocation>
    <subcellularLocation>
        <location evidence="1">Membrane</location>
        <topology evidence="1">Multi-pass membrane protein</topology>
    </subcellularLocation>
</comment>
<evidence type="ECO:0000313" key="26">
    <source>
        <dbReference type="Proteomes" id="UP000653565"/>
    </source>
</evidence>
<feature type="region of interest" description="Disordered" evidence="22">
    <location>
        <begin position="1559"/>
        <end position="1630"/>
    </location>
</feature>
<evidence type="ECO:0000256" key="20">
    <source>
        <dbReference type="ARBA" id="ARBA00025389"/>
    </source>
</evidence>
<dbReference type="PROSITE" id="PS00463">
    <property type="entry name" value="ZN2_CY6_FUNGAL_1"/>
    <property type="match status" value="1"/>
</dbReference>
<feature type="compositionally biased region" description="Low complexity" evidence="22">
    <location>
        <begin position="1759"/>
        <end position="1769"/>
    </location>
</feature>
<feature type="region of interest" description="Disordered" evidence="22">
    <location>
        <begin position="1"/>
        <end position="25"/>
    </location>
</feature>
<feature type="region of interest" description="Disordered" evidence="22">
    <location>
        <begin position="1987"/>
        <end position="2028"/>
    </location>
</feature>
<dbReference type="Pfam" id="PF01267">
    <property type="entry name" value="F-actin_cap_A"/>
    <property type="match status" value="1"/>
</dbReference>
<feature type="transmembrane region" description="Helical" evidence="23">
    <location>
        <begin position="390"/>
        <end position="416"/>
    </location>
</feature>
<name>A0A8H4H8H6_9EURO</name>
<keyword evidence="12 23" id="KW-1133">Transmembrane helix</keyword>
<reference evidence="25" key="2">
    <citation type="submission" date="2020-04" db="EMBL/GenBank/DDBJ databases">
        <authorList>
            <person name="Santos R.A.C."/>
            <person name="Steenwyk J.L."/>
            <person name="Rivero-Menendez O."/>
            <person name="Mead M.E."/>
            <person name="Silva L.P."/>
            <person name="Bastos R.W."/>
            <person name="Alastruey-Izquierdo A."/>
            <person name="Goldman G.H."/>
            <person name="Rokas A."/>
        </authorList>
    </citation>
    <scope>NUCLEOTIDE SEQUENCE</scope>
    <source>
        <strain evidence="25">CNM-CM6805</strain>
    </source>
</reference>
<dbReference type="SMART" id="SM00066">
    <property type="entry name" value="GAL4"/>
    <property type="match status" value="1"/>
</dbReference>
<dbReference type="GO" id="GO:0003677">
    <property type="term" value="F:DNA binding"/>
    <property type="evidence" value="ECO:0007669"/>
    <property type="project" value="UniProtKB-KW"/>
</dbReference>
<feature type="compositionally biased region" description="Low complexity" evidence="22">
    <location>
        <begin position="1458"/>
        <end position="1471"/>
    </location>
</feature>
<dbReference type="InterPro" id="IPR002189">
    <property type="entry name" value="CapZ_alpha"/>
</dbReference>
<dbReference type="Gene3D" id="4.10.240.10">
    <property type="entry name" value="Zn(2)-C6 fungal-type DNA-binding domain"/>
    <property type="match status" value="1"/>
</dbReference>
<dbReference type="GO" id="GO:0015031">
    <property type="term" value="P:protein transport"/>
    <property type="evidence" value="ECO:0007669"/>
    <property type="project" value="UniProtKB-KW"/>
</dbReference>
<feature type="transmembrane region" description="Helical" evidence="23">
    <location>
        <begin position="320"/>
        <end position="343"/>
    </location>
</feature>
<sequence length="2316" mass="254504">MAPIQSQGADVEVCPGDPSLRDDGVSKKPITAEEAMEIAIGESSTVEYTIDSDNSPYLEVRANVPNTDDPTLPINTFRMWFLGVVFTLIGTGVNQFFSMRYPSVTITSLVAQLVSYPVGCFFAKALPIMKIRLFKRWDLVINPDHHFNIKEHAVITIMSNLSFNQSWASAIIQAQRVFLNMPTPVGYQILLALSMQLFGLGLAGLSYRYIIEPPQMIWPSTLANAALFQTLHSGANPIADGWRISRYRFFLYVFIGSFCWYWLPGYIFTGLSTFAFICWASPNNKVLNNLFGMTTGLGYLPTTFDWSQIAYNTSPLVMPFWAQANVFAGWFCVYAVIAPILYYTNTWFTAYLPLTGSDAYDNTGNVYNSSRILDASGTIDEAKYREYSPIFLPVTFALSYGLGFAVLSCLISHVLLYHSKDILSTFRGENKKDIHARLLSRYPDVPWWWFGILTVIVVAVAIMTQYVWHTGLPFWGLFITLALAAIYVIPVGTVYAVANLNSNVLTVLGEIISGYTLKGKPLVLLIFKFYAYTGLSQAMYYGADMKLGLYMKIPRRTLFVAQLIACILGTLTQNGVLIWMLGNVKDVCSSDQPDNFTCPQGRVNYNSAIFWGAIGPARLYNIGQRYSGLLHMFWIGASLPIITYFIRKRFPKSRFIDAIHWPIFFAGTGNLPPATGINYTTAFAVSFIFNKVIKGRRPHWWAKYNYVLSAALDSGVAVAAILIFFALIFPGVSLSWWGNTVNSGTVDAKGTPWRELGVNETFGERTWVPINHAGIRMPRKKAADRGGPVKTRTRSGCKECRASRVRCDTQKPVCSRCRDRGLVCSTELVLKWESEFLSRGLAFGRAGVWSKSRPAGTDSRATASASASLSVEENEWCEYPPVESWGFVNSGVSTFENPHQVNVACDELNGLVVRAKDRELVYGGVGSPSSVVVADDGWITREASSPPASLSLFPNILESSQTHLFDYYLQQVCPRTTASSKLASPFASVILPFCLSASPTLFKAIQALGACHWSRFDPSYSVVGLRLKSEALRGLRHRLATEGSLTCSSDPEVLVVMMMLCLYEIVDNCDQRWTIHLKGAKELIRHRRQEQGALARSRKAQDPVSAFAELFFAFQDVMGRTACGEEVLFGTDYWEDSEQKIDLWMGCSPELVSILSSITELSRTRRQLMSDSARAAFALRAASLGRRLETLVQEIDDVEDEMLKSAAELKRLAAVLYLHCALYGSSPSSPLVIGYVKRILRLVSELLDSRSLVSMTWPVFVAAVELDPVRDELWSDPTTKTVVYGRSLVLRALAAMAESSVSNVARTRAVIIKVWQARDSDMLKGSPVDVANDHTSCNDWEWYVAPSSNDTNKHKTDSLTTYYQRFKLHDVSSNLIIERDLEPRRAFKVIPMSNLTSSTPPSTLSHSLPAPPFASRLSEQLSQSKEQSESSTDTDSTGERASRLGTPLRPSHKSRSLSDAPKPVSASPSVSGDTRPSSKDDNSITSTPETPRRSSMHYSNLSLNLPSKLSGSASVPNRAPLSPKLDSSQIYGSPGSVLPRRSRGLDFSRACTNLHHSIIAESSPDSSPTVGGRGVTIPQRRGSLGSTSMGPFSTSGPADRTAISSSVSSVNMMESDTSSSEEDDEPMIGDRDDMMIASTPQANKMVGGPSPFAAGNVPSPGNDWMGGYSQAAASLLSFQRARFRKGRSRHSSSSASGNSSKQSPGPLSPPVMKSIENPNGGYFGSKQGLGPRRESLSLGTRDLRLSDLSDEGESRHGHSSAGGSASESGPLGVIRRAVTRRGSLLPKTKTFARIRAALMEESAPIDSEAKREAEVIRQVRESEPDVPHTSPSLEALSSLTPSVPGVSAEEGSTKPGSFTLDEPKFSDEAHRNSAGSEFWNTFDERYRTPPPSMRTLGPSAMSEDDIAMDITPSTTLGSSTAEFAKPYDRPGSRSSTPHANFPAMTEINRKRRREDDFDPNLFKRRAVSPSMSVQSSPVMPNSPAVKDTGHNIWGPPPKSNLGSLFPDRPNGEHHARNTSNTSHSGQPLKRVGLQANSQVEFVVMGSTVELASSFIEGAPPGELSDVVADIKALTSDESDIIPSLAPAFERYNEKQLTTVKLPGASQEVIVSEFNKLEGNRYFDVESQTSFEVDHVTQQASGAQSYVLESQNADLIKSLLKSLAKHAAEHYPNCSYGVYPTEDDTAVAILLVANRYSPNNFWNGRFRSIYQVPVSESTTVSGKILVDVHYYEDGNVALNTNKPINISIPSISAESIISRIAAAERDYQEELNRAFVQMAEGAFKNLRRQLPITRQKVEWEKVGGYRLGQDISGGKGR</sequence>
<comment type="function">
    <text evidence="20">F-actin-capping proteins bind in a Ca(2+)-independent manner to the fast growing ends of actin filaments (barbed end) thereby blocking the exchange of subunits at these ends. Unlike other capping proteins (such as gelsolin and severin), these proteins do not sever actin filaments.</text>
</comment>
<dbReference type="Pfam" id="PF03169">
    <property type="entry name" value="OPT"/>
    <property type="match status" value="1"/>
</dbReference>
<gene>
    <name evidence="25" type="ORF">CNMCM6805_006979</name>
</gene>
<evidence type="ECO:0000256" key="4">
    <source>
        <dbReference type="ARBA" id="ARBA00010479"/>
    </source>
</evidence>
<feature type="compositionally biased region" description="Polar residues" evidence="22">
    <location>
        <begin position="1829"/>
        <end position="1841"/>
    </location>
</feature>
<dbReference type="NCBIfam" id="TIGR00728">
    <property type="entry name" value="OPT_sfam"/>
    <property type="match status" value="1"/>
</dbReference>
<feature type="region of interest" description="Disordered" evidence="22">
    <location>
        <begin position="1911"/>
        <end position="1940"/>
    </location>
</feature>
<feature type="region of interest" description="Disordered" evidence="22">
    <location>
        <begin position="1748"/>
        <end position="1771"/>
    </location>
</feature>
<evidence type="ECO:0000256" key="18">
    <source>
        <dbReference type="ARBA" id="ARBA00023212"/>
    </source>
</evidence>
<dbReference type="InterPro" id="IPR042276">
    <property type="entry name" value="CapZ_alpha/beta_2"/>
</dbReference>
<dbReference type="SUPFAM" id="SSF57701">
    <property type="entry name" value="Zn2/Cys6 DNA-binding domain"/>
    <property type="match status" value="1"/>
</dbReference>
<evidence type="ECO:0000256" key="8">
    <source>
        <dbReference type="ARBA" id="ARBA00022490"/>
    </source>
</evidence>
<keyword evidence="7" id="KW-0117">Actin capping</keyword>
<dbReference type="SUPFAM" id="SSF90096">
    <property type="entry name" value="Subunits of heterodimeric actin filament capping protein Capz"/>
    <property type="match status" value="1"/>
</dbReference>
<feature type="transmembrane region" description="Helical" evidence="23">
    <location>
        <begin position="628"/>
        <end position="646"/>
    </location>
</feature>
<dbReference type="GO" id="GO:0016020">
    <property type="term" value="C:membrane"/>
    <property type="evidence" value="ECO:0007669"/>
    <property type="project" value="UniProtKB-SubCell"/>
</dbReference>
<proteinExistence type="inferred from homology"/>
<dbReference type="Gene3D" id="3.30.1140.60">
    <property type="entry name" value="F-actin capping protein, alpha subunit"/>
    <property type="match status" value="1"/>
</dbReference>
<accession>A0A8H4H8H6</accession>
<dbReference type="PROSITE" id="PS00749">
    <property type="entry name" value="F_ACTIN_CAPPING_A_2"/>
    <property type="match status" value="1"/>
</dbReference>
<dbReference type="InterPro" id="IPR021858">
    <property type="entry name" value="Fun_TF"/>
</dbReference>
<feature type="compositionally biased region" description="Low complexity" evidence="22">
    <location>
        <begin position="1417"/>
        <end position="1435"/>
    </location>
</feature>
<keyword evidence="21" id="KW-0175">Coiled coil</keyword>
<feature type="transmembrane region" description="Helical" evidence="23">
    <location>
        <begin position="103"/>
        <end position="126"/>
    </location>
</feature>
<dbReference type="PRINTS" id="PR00191">
    <property type="entry name" value="FACTINCAPA"/>
</dbReference>
<comment type="caution">
    <text evidence="25">The sequence shown here is derived from an EMBL/GenBank/DDBJ whole genome shotgun (WGS) entry which is preliminary data.</text>
</comment>
<evidence type="ECO:0000256" key="15">
    <source>
        <dbReference type="ARBA" id="ARBA00023136"/>
    </source>
</evidence>
<dbReference type="InterPro" id="IPR004813">
    <property type="entry name" value="OPT"/>
</dbReference>
<evidence type="ECO:0000256" key="11">
    <source>
        <dbReference type="ARBA" id="ARBA00022927"/>
    </source>
</evidence>
<evidence type="ECO:0000256" key="3">
    <source>
        <dbReference type="ARBA" id="ARBA00008807"/>
    </source>
</evidence>
<keyword evidence="19" id="KW-0539">Nucleus</keyword>
<evidence type="ECO:0000256" key="16">
    <source>
        <dbReference type="ARBA" id="ARBA00023163"/>
    </source>
</evidence>
<dbReference type="GO" id="GO:0051016">
    <property type="term" value="P:barbed-end actin filament capping"/>
    <property type="evidence" value="ECO:0007669"/>
    <property type="project" value="InterPro"/>
</dbReference>
<feature type="transmembrane region" description="Helical" evidence="23">
    <location>
        <begin position="189"/>
        <end position="210"/>
    </location>
</feature>
<dbReference type="InterPro" id="IPR037282">
    <property type="entry name" value="CapZ_alpha/beta"/>
</dbReference>
<feature type="compositionally biased region" description="Low complexity" evidence="22">
    <location>
        <begin position="1604"/>
        <end position="1618"/>
    </location>
</feature>
<feature type="coiled-coil region" evidence="21">
    <location>
        <begin position="1181"/>
        <end position="1208"/>
    </location>
</feature>
<dbReference type="PROSITE" id="PS00748">
    <property type="entry name" value="F_ACTIN_CAPPING_A_1"/>
    <property type="match status" value="1"/>
</dbReference>
<evidence type="ECO:0000256" key="19">
    <source>
        <dbReference type="ARBA" id="ARBA00023242"/>
    </source>
</evidence>
<keyword evidence="8" id="KW-0963">Cytoplasm</keyword>
<protein>
    <recommendedName>
        <fullName evidence="5">F-actin-capping protein subunit alpha</fullName>
    </recommendedName>
</protein>
<dbReference type="FunFam" id="3.30.1140.60:FF:000004">
    <property type="entry name" value="F-actin-capping protein subunit alpha"/>
    <property type="match status" value="1"/>
</dbReference>
<keyword evidence="16" id="KW-0804">Transcription</keyword>
<keyword evidence="18" id="KW-0206">Cytoskeleton</keyword>
<keyword evidence="13" id="KW-0805">Transcription regulation</keyword>
<keyword evidence="14" id="KW-0238">DNA-binding</keyword>
<feature type="transmembrane region" description="Helical" evidence="23">
    <location>
        <begin position="522"/>
        <end position="542"/>
    </location>
</feature>
<evidence type="ECO:0000256" key="2">
    <source>
        <dbReference type="ARBA" id="ARBA00004245"/>
    </source>
</evidence>
<evidence type="ECO:0000256" key="13">
    <source>
        <dbReference type="ARBA" id="ARBA00023015"/>
    </source>
</evidence>
<keyword evidence="15 23" id="KW-0472">Membrane</keyword>
<feature type="region of interest" description="Disordered" evidence="22">
    <location>
        <begin position="1393"/>
        <end position="1497"/>
    </location>
</feature>
<dbReference type="InterPro" id="IPR042489">
    <property type="entry name" value="CapZ_alpha_1"/>
</dbReference>
<dbReference type="CDD" id="cd00067">
    <property type="entry name" value="GAL4"/>
    <property type="match status" value="1"/>
</dbReference>
<evidence type="ECO:0000256" key="1">
    <source>
        <dbReference type="ARBA" id="ARBA00004141"/>
    </source>
</evidence>
<evidence type="ECO:0000256" key="14">
    <source>
        <dbReference type="ARBA" id="ARBA00023125"/>
    </source>
</evidence>
<evidence type="ECO:0000256" key="7">
    <source>
        <dbReference type="ARBA" id="ARBA00022467"/>
    </source>
</evidence>
<evidence type="ECO:0000256" key="22">
    <source>
        <dbReference type="SAM" id="MobiDB-lite"/>
    </source>
</evidence>
<feature type="compositionally biased region" description="Low complexity" evidence="22">
    <location>
        <begin position="1393"/>
        <end position="1408"/>
    </location>
</feature>
<comment type="similarity">
    <text evidence="4">Belongs to the F-actin-capping protein alpha subunit family.</text>
</comment>
<dbReference type="GO" id="GO:0003779">
    <property type="term" value="F:actin binding"/>
    <property type="evidence" value="ECO:0007669"/>
    <property type="project" value="UniProtKB-KW"/>
</dbReference>
<feature type="compositionally biased region" description="Polar residues" evidence="22">
    <location>
        <begin position="1584"/>
        <end position="1596"/>
    </location>
</feature>
<dbReference type="Proteomes" id="UP000653565">
    <property type="component" value="Unassembled WGS sequence"/>
</dbReference>
<keyword evidence="17" id="KW-0009">Actin-binding</keyword>
<feature type="transmembrane region" description="Helical" evidence="23">
    <location>
        <begin position="79"/>
        <end position="97"/>
    </location>
</feature>
<evidence type="ECO:0000256" key="9">
    <source>
        <dbReference type="ARBA" id="ARBA00022692"/>
    </source>
</evidence>
<evidence type="ECO:0000256" key="10">
    <source>
        <dbReference type="ARBA" id="ARBA00022856"/>
    </source>
</evidence>
<reference evidence="25" key="1">
    <citation type="journal article" date="2020" name="bioRxiv">
        <title>Genomic and phenotypic heterogeneity of clinical isolates of the human pathogens Aspergillus fumigatus, Aspergillus lentulus and Aspergillus fumigatiaffinis.</title>
        <authorList>
            <person name="dos Santos R.A.C."/>
            <person name="Steenwyk J.L."/>
            <person name="Rivero-Menendez O."/>
            <person name="Mead M.E."/>
            <person name="Silva L.P."/>
            <person name="Bastos R.W."/>
            <person name="Alastruey-Izquierdo A."/>
            <person name="Goldman G.H."/>
            <person name="Rokas A."/>
        </authorList>
    </citation>
    <scope>NUCLEOTIDE SEQUENCE</scope>
    <source>
        <strain evidence="25">CNM-CM6805</strain>
    </source>
</reference>
<feature type="transmembrane region" description="Helical" evidence="23">
    <location>
        <begin position="447"/>
        <end position="468"/>
    </location>
</feature>
<evidence type="ECO:0000256" key="23">
    <source>
        <dbReference type="SAM" id="Phobius"/>
    </source>
</evidence>
<evidence type="ECO:0000313" key="25">
    <source>
        <dbReference type="EMBL" id="KAF4237481.1"/>
    </source>
</evidence>
<dbReference type="InterPro" id="IPR017865">
    <property type="entry name" value="F-actin_cap_asu_CS"/>
</dbReference>
<feature type="region of interest" description="Disordered" evidence="22">
    <location>
        <begin position="1682"/>
        <end position="1734"/>
    </location>
</feature>
<feature type="region of interest" description="Disordered" evidence="22">
    <location>
        <begin position="1820"/>
        <end position="1870"/>
    </location>
</feature>
<dbReference type="InterPro" id="IPR004648">
    <property type="entry name" value="Oligpept_transpt"/>
</dbReference>
<dbReference type="InterPro" id="IPR036864">
    <property type="entry name" value="Zn2-C6_fun-type_DNA-bd_sf"/>
</dbReference>
<evidence type="ECO:0000259" key="24">
    <source>
        <dbReference type="PROSITE" id="PS50048"/>
    </source>
</evidence>
<feature type="compositionally biased region" description="Low complexity" evidence="22">
    <location>
        <begin position="1691"/>
        <end position="1703"/>
    </location>
</feature>
<evidence type="ECO:0000256" key="12">
    <source>
        <dbReference type="ARBA" id="ARBA00022989"/>
    </source>
</evidence>
<keyword evidence="11" id="KW-0653">Protein transport</keyword>
<dbReference type="GO" id="GO:0035673">
    <property type="term" value="F:oligopeptide transmembrane transporter activity"/>
    <property type="evidence" value="ECO:0007669"/>
    <property type="project" value="InterPro"/>
</dbReference>
<feature type="transmembrane region" description="Helical" evidence="23">
    <location>
        <begin position="475"/>
        <end position="498"/>
    </location>
</feature>
<keyword evidence="26" id="KW-1185">Reference proteome</keyword>
<dbReference type="NCBIfam" id="TIGR00727">
    <property type="entry name" value="ISP4_OPT"/>
    <property type="match status" value="1"/>
</dbReference>
<feature type="region of interest" description="Disordered" evidence="22">
    <location>
        <begin position="1509"/>
        <end position="1542"/>
    </location>
</feature>
<evidence type="ECO:0000256" key="6">
    <source>
        <dbReference type="ARBA" id="ARBA00022448"/>
    </source>
</evidence>
<dbReference type="FunFam" id="3.90.1150.210:FF:000003">
    <property type="entry name" value="F-actin-capping protein subunit alpha"/>
    <property type="match status" value="1"/>
</dbReference>
<dbReference type="Pfam" id="PF11951">
    <property type="entry name" value="Fungal_trans_2"/>
    <property type="match status" value="1"/>
</dbReference>
<dbReference type="InterPro" id="IPR001138">
    <property type="entry name" value="Zn2Cys6_DnaBD"/>
</dbReference>
<feature type="compositionally biased region" description="Polar residues" evidence="22">
    <location>
        <begin position="1911"/>
        <end position="1921"/>
    </location>
</feature>
<feature type="domain" description="Zn(2)-C6 fungal-type" evidence="24">
    <location>
        <begin position="796"/>
        <end position="826"/>
    </location>
</feature>
<dbReference type="GO" id="GO:0008270">
    <property type="term" value="F:zinc ion binding"/>
    <property type="evidence" value="ECO:0007669"/>
    <property type="project" value="InterPro"/>
</dbReference>
<dbReference type="EMBL" id="JAAAPX010000045">
    <property type="protein sequence ID" value="KAF4237481.1"/>
    <property type="molecule type" value="Genomic_DNA"/>
</dbReference>
<dbReference type="PROSITE" id="PS50048">
    <property type="entry name" value="ZN2_CY6_FUNGAL_2"/>
    <property type="match status" value="1"/>
</dbReference>
<dbReference type="GO" id="GO:0000981">
    <property type="term" value="F:DNA-binding transcription factor activity, RNA polymerase II-specific"/>
    <property type="evidence" value="ECO:0007669"/>
    <property type="project" value="InterPro"/>
</dbReference>
<feature type="transmembrane region" description="Helical" evidence="23">
    <location>
        <begin position="563"/>
        <end position="582"/>
    </location>
</feature>
<dbReference type="Gene3D" id="3.90.1150.210">
    <property type="entry name" value="F-actin capping protein, beta subunit"/>
    <property type="match status" value="1"/>
</dbReference>
<organism evidence="25 26">
    <name type="scientific">Aspergillus fumigatiaffinis</name>
    <dbReference type="NCBI Taxonomy" id="340414"/>
    <lineage>
        <taxon>Eukaryota</taxon>
        <taxon>Fungi</taxon>
        <taxon>Dikarya</taxon>
        <taxon>Ascomycota</taxon>
        <taxon>Pezizomycotina</taxon>
        <taxon>Eurotiomycetes</taxon>
        <taxon>Eurotiomycetidae</taxon>
        <taxon>Eurotiales</taxon>
        <taxon>Aspergillaceae</taxon>
        <taxon>Aspergillus</taxon>
        <taxon>Aspergillus subgen. Fumigati</taxon>
    </lineage>
</organism>
<keyword evidence="6" id="KW-0813">Transport</keyword>
<dbReference type="GO" id="GO:0008290">
    <property type="term" value="C:F-actin capping protein complex"/>
    <property type="evidence" value="ECO:0007669"/>
    <property type="project" value="InterPro"/>
</dbReference>
<comment type="similarity">
    <text evidence="3">Belongs to the oligopeptide OPT transporter family.</text>
</comment>
<dbReference type="Pfam" id="PF00172">
    <property type="entry name" value="Zn_clus"/>
    <property type="match status" value="1"/>
</dbReference>
<evidence type="ECO:0000256" key="5">
    <source>
        <dbReference type="ARBA" id="ARBA00014038"/>
    </source>
</evidence>
<evidence type="ECO:0000256" key="17">
    <source>
        <dbReference type="ARBA" id="ARBA00023203"/>
    </source>
</evidence>
<feature type="compositionally biased region" description="Basic and acidic residues" evidence="22">
    <location>
        <begin position="1861"/>
        <end position="1870"/>
    </location>
</feature>
<feature type="transmembrane region" description="Helical" evidence="23">
    <location>
        <begin position="706"/>
        <end position="729"/>
    </location>
</feature>
<keyword evidence="9 23" id="KW-0812">Transmembrane</keyword>
<dbReference type="PANTHER" id="PTHR22601">
    <property type="entry name" value="ISP4 LIKE PROTEIN"/>
    <property type="match status" value="1"/>
</dbReference>
<evidence type="ECO:0000256" key="21">
    <source>
        <dbReference type="SAM" id="Coils"/>
    </source>
</evidence>
<keyword evidence="10" id="KW-0571">Peptide transport</keyword>